<keyword evidence="4" id="KW-0479">Metal-binding</keyword>
<dbReference type="Gene3D" id="3.30.710.10">
    <property type="entry name" value="Potassium Channel Kv1.1, Chain A"/>
    <property type="match status" value="1"/>
</dbReference>
<dbReference type="SUPFAM" id="SSF54695">
    <property type="entry name" value="POZ domain"/>
    <property type="match status" value="1"/>
</dbReference>
<dbReference type="InterPro" id="IPR001841">
    <property type="entry name" value="Znf_RING"/>
</dbReference>
<dbReference type="PROSITE" id="PS50089">
    <property type="entry name" value="ZF_RING_2"/>
    <property type="match status" value="1"/>
</dbReference>
<accession>A0ABD3CT63</accession>
<comment type="caution">
    <text evidence="6">The sequence shown here is derived from an EMBL/GenBank/DDBJ whole genome shotgun (WGS) entry which is preliminary data.</text>
</comment>
<reference evidence="7" key="1">
    <citation type="journal article" date="2024" name="IScience">
        <title>Strigolactones Initiate the Formation of Haustorium-like Structures in Castilleja.</title>
        <authorList>
            <person name="Buerger M."/>
            <person name="Peterson D."/>
            <person name="Chory J."/>
        </authorList>
    </citation>
    <scope>NUCLEOTIDE SEQUENCE [LARGE SCALE GENOMIC DNA]</scope>
</reference>
<dbReference type="SUPFAM" id="SSF81382">
    <property type="entry name" value="Skp1 dimerisation domain-like"/>
    <property type="match status" value="1"/>
</dbReference>
<proteinExistence type="inferred from homology"/>
<dbReference type="GO" id="GO:0009867">
    <property type="term" value="P:jasmonic acid mediated signaling pathway"/>
    <property type="evidence" value="ECO:0007669"/>
    <property type="project" value="UniProtKB-ARBA"/>
</dbReference>
<dbReference type="InterPro" id="IPR016073">
    <property type="entry name" value="Skp1_comp_POZ"/>
</dbReference>
<gene>
    <name evidence="6" type="ORF">CASFOL_026154</name>
</gene>
<evidence type="ECO:0000256" key="3">
    <source>
        <dbReference type="ARBA" id="ARBA00022786"/>
    </source>
</evidence>
<evidence type="ECO:0000256" key="1">
    <source>
        <dbReference type="ARBA" id="ARBA00004906"/>
    </source>
</evidence>
<dbReference type="AlphaFoldDB" id="A0ABD3CT63"/>
<dbReference type="InterPro" id="IPR011333">
    <property type="entry name" value="SKP1/BTB/POZ_sf"/>
</dbReference>
<sequence>MGSENGYYQYSYDFATVSPNELYSTSKTNLIPGVKAFLFFFTTEFVVKARPDEPTPDLTLDSETFHFYVYPKEGDDLHNCVWTRRMIRFRMVDYWMTVKEIKLFAKDAIAFATDRATNDPQYASAIVIPFLVQFKVYTVQQEGESFDVARGRAICEKKLIPLYIFNCDYPMVEDPPGKKISRCFKTFLKFLPRDRVTSKSVDDPKTLEALMSFCLVCKQKPVLGDQILTLPNCNHTFHAHCVVRELLNDIGCPRCGTPAYPDKTRVSHKGPRDPMLEASHCPSAMYSNMASSSKSFDSEDYHCAKAIMSIQMVSQSRIAQGEEVYTNHEVVSLVSSEGETFDVDRAVARKSPVLKGVLGTNSGMIIQLPDSSSNILAKLVELMNDSIMSEAKVNVKEFESKFVKDFDLRMLCDLQKVVCFLWLPFLPEITSRVLADRLKGLTGEELRKDFTLFEDYTVMPKH</sequence>
<evidence type="ECO:0000256" key="4">
    <source>
        <dbReference type="PROSITE-ProRule" id="PRU00175"/>
    </source>
</evidence>
<comment type="similarity">
    <text evidence="2">Belongs to the SKP1 family.</text>
</comment>
<dbReference type="InterPro" id="IPR013083">
    <property type="entry name" value="Znf_RING/FYVE/PHD"/>
</dbReference>
<dbReference type="GO" id="GO:0008270">
    <property type="term" value="F:zinc ion binding"/>
    <property type="evidence" value="ECO:0007669"/>
    <property type="project" value="UniProtKB-KW"/>
</dbReference>
<keyword evidence="3" id="KW-0833">Ubl conjugation pathway</keyword>
<dbReference type="SMART" id="SM00184">
    <property type="entry name" value="RING"/>
    <property type="match status" value="1"/>
</dbReference>
<dbReference type="PANTHER" id="PTHR11165">
    <property type="entry name" value="SKP1"/>
    <property type="match status" value="1"/>
</dbReference>
<evidence type="ECO:0000313" key="6">
    <source>
        <dbReference type="EMBL" id="KAL3633170.1"/>
    </source>
</evidence>
<dbReference type="InterPro" id="IPR001232">
    <property type="entry name" value="SKP1-like"/>
</dbReference>
<dbReference type="Proteomes" id="UP001632038">
    <property type="component" value="Unassembled WGS sequence"/>
</dbReference>
<organism evidence="6 7">
    <name type="scientific">Castilleja foliolosa</name>
    <dbReference type="NCBI Taxonomy" id="1961234"/>
    <lineage>
        <taxon>Eukaryota</taxon>
        <taxon>Viridiplantae</taxon>
        <taxon>Streptophyta</taxon>
        <taxon>Embryophyta</taxon>
        <taxon>Tracheophyta</taxon>
        <taxon>Spermatophyta</taxon>
        <taxon>Magnoliopsida</taxon>
        <taxon>eudicotyledons</taxon>
        <taxon>Gunneridae</taxon>
        <taxon>Pentapetalae</taxon>
        <taxon>asterids</taxon>
        <taxon>lamiids</taxon>
        <taxon>Lamiales</taxon>
        <taxon>Orobanchaceae</taxon>
        <taxon>Pedicularideae</taxon>
        <taxon>Castillejinae</taxon>
        <taxon>Castilleja</taxon>
    </lineage>
</organism>
<name>A0ABD3CT63_9LAMI</name>
<dbReference type="SMART" id="SM00512">
    <property type="entry name" value="Skp1"/>
    <property type="match status" value="1"/>
</dbReference>
<dbReference type="SUPFAM" id="SSF57850">
    <property type="entry name" value="RING/U-box"/>
    <property type="match status" value="1"/>
</dbReference>
<dbReference type="EMBL" id="JAVIJP010000032">
    <property type="protein sequence ID" value="KAL3633170.1"/>
    <property type="molecule type" value="Genomic_DNA"/>
</dbReference>
<comment type="pathway">
    <text evidence="1">Protein modification; protein ubiquitination.</text>
</comment>
<keyword evidence="7" id="KW-1185">Reference proteome</keyword>
<keyword evidence="4" id="KW-0863">Zinc-finger</keyword>
<evidence type="ECO:0000256" key="2">
    <source>
        <dbReference type="ARBA" id="ARBA00009993"/>
    </source>
</evidence>
<dbReference type="InterPro" id="IPR036296">
    <property type="entry name" value="SKP1-like_dim_sf"/>
</dbReference>
<evidence type="ECO:0000313" key="7">
    <source>
        <dbReference type="Proteomes" id="UP001632038"/>
    </source>
</evidence>
<dbReference type="InterPro" id="IPR016897">
    <property type="entry name" value="SKP1"/>
</dbReference>
<protein>
    <recommendedName>
        <fullName evidence="5">RING-type domain-containing protein</fullName>
    </recommendedName>
</protein>
<dbReference type="Gene3D" id="3.30.40.10">
    <property type="entry name" value="Zinc/RING finger domain, C3HC4 (zinc finger)"/>
    <property type="match status" value="1"/>
</dbReference>
<keyword evidence="4" id="KW-0862">Zinc</keyword>
<feature type="domain" description="RING-type" evidence="5">
    <location>
        <begin position="214"/>
        <end position="255"/>
    </location>
</feature>
<evidence type="ECO:0000259" key="5">
    <source>
        <dbReference type="PROSITE" id="PS50089"/>
    </source>
</evidence>
<dbReference type="Pfam" id="PF03931">
    <property type="entry name" value="Skp1_POZ"/>
    <property type="match status" value="1"/>
</dbReference>